<organism evidence="3 4">
    <name type="scientific">Lentzea atacamensis</name>
    <dbReference type="NCBI Taxonomy" id="531938"/>
    <lineage>
        <taxon>Bacteria</taxon>
        <taxon>Bacillati</taxon>
        <taxon>Actinomycetota</taxon>
        <taxon>Actinomycetes</taxon>
        <taxon>Pseudonocardiales</taxon>
        <taxon>Pseudonocardiaceae</taxon>
        <taxon>Lentzea</taxon>
    </lineage>
</organism>
<proteinExistence type="predicted"/>
<accession>A0ABX9DW57</accession>
<dbReference type="InterPro" id="IPR045745">
    <property type="entry name" value="HTH_58_Actinobacteria-type"/>
</dbReference>
<reference evidence="3 4" key="1">
    <citation type="submission" date="2018-06" db="EMBL/GenBank/DDBJ databases">
        <title>Genomic Encyclopedia of Type Strains, Phase IV (KMG-IV): sequencing the most valuable type-strain genomes for metagenomic binning, comparative biology and taxonomic classification.</title>
        <authorList>
            <person name="Goeker M."/>
        </authorList>
    </citation>
    <scope>NUCLEOTIDE SEQUENCE [LARGE SCALE GENOMIC DNA]</scope>
    <source>
        <strain evidence="3 4">DSM 45479</strain>
    </source>
</reference>
<keyword evidence="4" id="KW-1185">Reference proteome</keyword>
<evidence type="ECO:0000313" key="4">
    <source>
        <dbReference type="Proteomes" id="UP000248714"/>
    </source>
</evidence>
<sequence>MADKAAVKGKQVTGAARIALSVSLGTKYEKGASILALAEDIGRSYGLVRRLLCEAGVELRPRGGGHGRRASPARRKAATTRTANRPSRKPLTGP</sequence>
<feature type="compositionally biased region" description="Basic residues" evidence="1">
    <location>
        <begin position="63"/>
        <end position="78"/>
    </location>
</feature>
<gene>
    <name evidence="3" type="ORF">C8D87_114141</name>
</gene>
<evidence type="ECO:0000256" key="1">
    <source>
        <dbReference type="SAM" id="MobiDB-lite"/>
    </source>
</evidence>
<dbReference type="Pfam" id="PF19575">
    <property type="entry name" value="HTH_58"/>
    <property type="match status" value="1"/>
</dbReference>
<comment type="caution">
    <text evidence="3">The sequence shown here is derived from an EMBL/GenBank/DDBJ whole genome shotgun (WGS) entry which is preliminary data.</text>
</comment>
<dbReference type="Proteomes" id="UP000248714">
    <property type="component" value="Unassembled WGS sequence"/>
</dbReference>
<dbReference type="RefSeq" id="WP_112232001.1">
    <property type="nucleotide sequence ID" value="NZ_QLTT01000014.1"/>
</dbReference>
<feature type="domain" description="Helix-turn-helix" evidence="2">
    <location>
        <begin position="8"/>
        <end position="65"/>
    </location>
</feature>
<evidence type="ECO:0000259" key="2">
    <source>
        <dbReference type="Pfam" id="PF19575"/>
    </source>
</evidence>
<protein>
    <recommendedName>
        <fullName evidence="2">Helix-turn-helix domain-containing protein</fullName>
    </recommendedName>
</protein>
<name>A0ABX9DW57_9PSEU</name>
<dbReference type="EMBL" id="QLTT01000014">
    <property type="protein sequence ID" value="RAS59529.1"/>
    <property type="molecule type" value="Genomic_DNA"/>
</dbReference>
<evidence type="ECO:0000313" key="3">
    <source>
        <dbReference type="EMBL" id="RAS59529.1"/>
    </source>
</evidence>
<feature type="region of interest" description="Disordered" evidence="1">
    <location>
        <begin position="59"/>
        <end position="94"/>
    </location>
</feature>